<dbReference type="InterPro" id="IPR029058">
    <property type="entry name" value="AB_hydrolase_fold"/>
</dbReference>
<sequence>MHITINGLSVHDLGNSEKQTVILIHGFPFDYTMWNSQIRALQNDYNIIAYDLRGLGKSYVGDGQYTMEFFVDDLFWLMHELDLGKLGKPVLCGLSMGGYIALRAVERDQSRFNGLILLDTKSDADDDAGKIKRSEGINTINTDGLDKFVDDLIPNLFSDESLENMKSTVEYISNICKSNNPVGVKGSLLAMAARTSTTKFLKKIEIPTLVMGGSFDKLTPPPIMRDMADKIEEAEYAIVPRAGHLSPVENPSYVNDMICGFLKRRIIAVK</sequence>
<protein>
    <submittedName>
        <fullName evidence="2">Alpha/beta hydrolase fold</fullName>
        <ecNumber evidence="2">3.8.1.5</ecNumber>
    </submittedName>
</protein>
<reference evidence="2" key="1">
    <citation type="journal article" date="2015" name="Proc. Natl. Acad. Sci. U.S.A.">
        <title>Networks of energetic and metabolic interactions define dynamics in microbial communities.</title>
        <authorList>
            <person name="Embree M."/>
            <person name="Liu J.K."/>
            <person name="Al-Bassam M.M."/>
            <person name="Zengler K."/>
        </authorList>
    </citation>
    <scope>NUCLEOTIDE SEQUENCE</scope>
</reference>
<name>A0A0W8FV93_9ZZZZ</name>
<dbReference type="SUPFAM" id="SSF53474">
    <property type="entry name" value="alpha/beta-Hydrolases"/>
    <property type="match status" value="1"/>
</dbReference>
<feature type="domain" description="AB hydrolase-1" evidence="1">
    <location>
        <begin position="20"/>
        <end position="251"/>
    </location>
</feature>
<dbReference type="InterPro" id="IPR000073">
    <property type="entry name" value="AB_hydrolase_1"/>
</dbReference>
<dbReference type="GO" id="GO:0018786">
    <property type="term" value="F:haloalkane dehalogenase activity"/>
    <property type="evidence" value="ECO:0007669"/>
    <property type="project" value="UniProtKB-EC"/>
</dbReference>
<keyword evidence="2" id="KW-0378">Hydrolase</keyword>
<dbReference type="PRINTS" id="PR00412">
    <property type="entry name" value="EPOXHYDRLASE"/>
</dbReference>
<dbReference type="PRINTS" id="PR00111">
    <property type="entry name" value="ABHYDROLASE"/>
</dbReference>
<gene>
    <name evidence="2" type="ORF">ASZ90_005439</name>
</gene>
<dbReference type="Pfam" id="PF00561">
    <property type="entry name" value="Abhydrolase_1"/>
    <property type="match status" value="1"/>
</dbReference>
<dbReference type="InterPro" id="IPR050266">
    <property type="entry name" value="AB_hydrolase_sf"/>
</dbReference>
<proteinExistence type="predicted"/>
<dbReference type="EC" id="3.8.1.5" evidence="2"/>
<organism evidence="2">
    <name type="scientific">hydrocarbon metagenome</name>
    <dbReference type="NCBI Taxonomy" id="938273"/>
    <lineage>
        <taxon>unclassified sequences</taxon>
        <taxon>metagenomes</taxon>
        <taxon>ecological metagenomes</taxon>
    </lineage>
</organism>
<dbReference type="InterPro" id="IPR000639">
    <property type="entry name" value="Epox_hydrolase-like"/>
</dbReference>
<accession>A0A0W8FV93</accession>
<dbReference type="EMBL" id="LNQE01000824">
    <property type="protein sequence ID" value="KUG24748.1"/>
    <property type="molecule type" value="Genomic_DNA"/>
</dbReference>
<dbReference type="AlphaFoldDB" id="A0A0W8FV93"/>
<evidence type="ECO:0000259" key="1">
    <source>
        <dbReference type="Pfam" id="PF00561"/>
    </source>
</evidence>
<dbReference type="PANTHER" id="PTHR43798">
    <property type="entry name" value="MONOACYLGLYCEROL LIPASE"/>
    <property type="match status" value="1"/>
</dbReference>
<comment type="caution">
    <text evidence="2">The sequence shown here is derived from an EMBL/GenBank/DDBJ whole genome shotgun (WGS) entry which is preliminary data.</text>
</comment>
<evidence type="ECO:0000313" key="2">
    <source>
        <dbReference type="EMBL" id="KUG24748.1"/>
    </source>
</evidence>
<dbReference type="Gene3D" id="3.40.50.1820">
    <property type="entry name" value="alpha/beta hydrolase"/>
    <property type="match status" value="1"/>
</dbReference>